<dbReference type="EMBL" id="CATOBB020001003">
    <property type="protein sequence ID" value="CAM9219498.1"/>
    <property type="molecule type" value="Genomic_DNA"/>
</dbReference>
<protein>
    <submittedName>
        <fullName evidence="1">Uncharacterized protein</fullName>
    </submittedName>
</protein>
<accession>A0ACB1KHJ3</accession>
<evidence type="ECO:0000313" key="2">
    <source>
        <dbReference type="Proteomes" id="UP001162501"/>
    </source>
</evidence>
<comment type="caution">
    <text evidence="1">The sequence shown here is derived from an EMBL/GenBank/DDBJ whole genome shotgun (WGS) entry which is preliminary data.</text>
</comment>
<name>A0ACB1KHJ3_RANTA</name>
<organism evidence="1 2">
    <name type="scientific">Rangifer tarandus platyrhynchus</name>
    <name type="common">Svalbard reindeer</name>
    <dbReference type="NCBI Taxonomy" id="3082113"/>
    <lineage>
        <taxon>Eukaryota</taxon>
        <taxon>Metazoa</taxon>
        <taxon>Chordata</taxon>
        <taxon>Craniata</taxon>
        <taxon>Vertebrata</taxon>
        <taxon>Euteleostomi</taxon>
        <taxon>Mammalia</taxon>
        <taxon>Eutheria</taxon>
        <taxon>Laurasiatheria</taxon>
        <taxon>Artiodactyla</taxon>
        <taxon>Ruminantia</taxon>
        <taxon>Pecora</taxon>
        <taxon>Cervidae</taxon>
        <taxon>Odocoileinae</taxon>
        <taxon>Rangifer</taxon>
    </lineage>
</organism>
<dbReference type="Proteomes" id="UP001162501">
    <property type="component" value="Unassembled WGS sequence"/>
</dbReference>
<reference evidence="1" key="1">
    <citation type="submission" date="2025-03" db="EMBL/GenBank/DDBJ databases">
        <authorList>
            <consortium name="ELIXIR-Norway"/>
            <consortium name="Elixir Norway"/>
        </authorList>
    </citation>
    <scope>NUCLEOTIDE SEQUENCE</scope>
</reference>
<sequence length="121" mass="12063">MLRAGAPGAGGRPAAARQGPRRSAAAVPGAAARGETPTPPSAHPGLGPALTAPGGHGAGRAPRPWMGEDADGREEAARPGKSPQSWAAAAAARRRRARTDSPYLSTGPPAPSDAHSRCPEL</sequence>
<proteinExistence type="predicted"/>
<evidence type="ECO:0000313" key="1">
    <source>
        <dbReference type="EMBL" id="CAM9219498.1"/>
    </source>
</evidence>
<gene>
    <name evidence="1" type="ORF">MRATA1EN22A_LOCUS30039</name>
</gene>